<sequence>MWFTRLSIRNPVMATMMMMAFIVIGLFSYQRLPVDQFPDITFPIVVVQTEYPGAPPESVESDVTRKVEEIVNTISGIDEIFSHSYQGTSVVVIKFDLSVDVAQAAQDVRDKIALIRPQFRDEVEEPRVLRYDPSDAPIFHLSVSNAPGSARSQRELTTIADQIVRKRLETVRGVGAISIVGGTKREIEIRIRPAQLEALGIGVDQVMTAIRNENQELPAGELRSSATETVVQIKGRVVDPAAFRQIIVARRGNQPVTLEQVAEVRDGEQEQESLALLGGKRALFLSVVKAQGQNTVDTVDGLVRMTDEVRKLVPAGVQLTVINDSARGIRRSVDEVRSTLLEGAFLTVAIVFLFLGSWRSTVITGLTLPIALIGTFGVMYLFGFTLNVITLMALSLCVGLLIDDAIVVRENIVRHNLMGKNHRAAALDGTEEIGLAVLATTFSIVAVFLPVGFMGGIIGRFFHQFGITVVAAVMISMFVSFTLDPMLSSVWHDPDLHGTGNKRSWYGRSIGRLLDWFSARMDALGHGYGAMLGWALKHRLATALIAVVTFFGSFALVPLIGTEFVPNADLGETQIGFTTPVGTALEVTEAKVRQVEAALREFPEVAYTYATINAGNTSGRNNALVSVRLVDRKQRERTTTQLNPLIRERMNRIAGITLTMVGMPDGAGGQKAIQVSLQGDDLGELKRLSEEASRRMRAIPGLVDLDSSMKDDRPTVEVRIRRELASDLGIGITQIGNALRPLLAGDAISSWRAPDDENYDVRVRLPKDARTGMADLSALMIASTQTNPDGSPRMVPLRQIAELVPTTGANQISRRDLNREVELTANTAGRSQGEVARDIKQALDGMTWPVGYKYRFGGSTKSMNESFGYAVSALALAVIFIYMILASQFASFFQPIAIMTSLPLTLIGVFAALLLFGSTLNMFSIIGFIMLMGLVTKNAILLVDFANQARRGEHGKAPLSREAALVEAARVRLRPILMTTLAMIFGMVPLAFSLGEGAEQRAPMGQTVIGGIITSSILTLVVVPVIYTYLDDLGGWLARRWRGKAAAEGTQGGAAAVAPAGPRQDHERGHGQGHVQGHEPANPARPAPGRPASAE</sequence>
<feature type="transmembrane region" description="Helical" evidence="2">
    <location>
        <begin position="336"/>
        <end position="355"/>
    </location>
</feature>
<evidence type="ECO:0000313" key="3">
    <source>
        <dbReference type="EMBL" id="KAA6119139.1"/>
    </source>
</evidence>
<dbReference type="SUPFAM" id="SSF82714">
    <property type="entry name" value="Multidrug efflux transporter AcrB TolC docking domain, DN and DC subdomains"/>
    <property type="match status" value="2"/>
</dbReference>
<dbReference type="AlphaFoldDB" id="A0A5M8A8Z1"/>
<dbReference type="Gene3D" id="3.30.70.1430">
    <property type="entry name" value="Multidrug efflux transporter AcrB pore domain"/>
    <property type="match status" value="2"/>
</dbReference>
<gene>
    <name evidence="3" type="ORF">F1599_20885</name>
</gene>
<dbReference type="Gene3D" id="3.30.70.1320">
    <property type="entry name" value="Multidrug efflux transporter AcrB pore domain like"/>
    <property type="match status" value="1"/>
</dbReference>
<proteinExistence type="predicted"/>
<organism evidence="3 4">
    <name type="scientific">Cupriavidus cauae</name>
    <dbReference type="NCBI Taxonomy" id="2608999"/>
    <lineage>
        <taxon>Bacteria</taxon>
        <taxon>Pseudomonadati</taxon>
        <taxon>Pseudomonadota</taxon>
        <taxon>Betaproteobacteria</taxon>
        <taxon>Burkholderiales</taxon>
        <taxon>Burkholderiaceae</taxon>
        <taxon>Cupriavidus</taxon>
    </lineage>
</organism>
<feature type="transmembrane region" description="Helical" evidence="2">
    <location>
        <begin position="388"/>
        <end position="412"/>
    </location>
</feature>
<feature type="transmembrane region" description="Helical" evidence="2">
    <location>
        <begin position="897"/>
        <end position="916"/>
    </location>
</feature>
<evidence type="ECO:0000256" key="1">
    <source>
        <dbReference type="SAM" id="MobiDB-lite"/>
    </source>
</evidence>
<reference evidence="3 4" key="1">
    <citation type="submission" date="2019-09" db="EMBL/GenBank/DDBJ databases">
        <title>Isolation of a novel species in the genus Cupriavidus from patients with sepsis using whole genome sequencing.</title>
        <authorList>
            <person name="Kweon O.J."/>
            <person name="Lee M.-K."/>
        </authorList>
    </citation>
    <scope>NUCLEOTIDE SEQUENCE [LARGE SCALE GENOMIC DNA]</scope>
    <source>
        <strain evidence="3 4">MKL-01</strain>
    </source>
</reference>
<dbReference type="Gene3D" id="3.30.70.1440">
    <property type="entry name" value="Multidrug efflux transporter AcrB pore domain"/>
    <property type="match status" value="1"/>
</dbReference>
<comment type="caution">
    <text evidence="3">The sequence shown here is derived from an EMBL/GenBank/DDBJ whole genome shotgun (WGS) entry which is preliminary data.</text>
</comment>
<feature type="transmembrane region" description="Helical" evidence="2">
    <location>
        <begin position="922"/>
        <end position="943"/>
    </location>
</feature>
<feature type="transmembrane region" description="Helical" evidence="2">
    <location>
        <begin position="12"/>
        <end position="29"/>
    </location>
</feature>
<dbReference type="PRINTS" id="PR00702">
    <property type="entry name" value="ACRIFLAVINRP"/>
</dbReference>
<dbReference type="SUPFAM" id="SSF82693">
    <property type="entry name" value="Multidrug efflux transporter AcrB pore domain, PN1, PN2, PC1 and PC2 subdomains"/>
    <property type="match status" value="3"/>
</dbReference>
<dbReference type="RefSeq" id="WP_150084332.1">
    <property type="nucleotide sequence ID" value="NZ_VWRN01000053.1"/>
</dbReference>
<dbReference type="GO" id="GO:0005886">
    <property type="term" value="C:plasma membrane"/>
    <property type="evidence" value="ECO:0007669"/>
    <property type="project" value="TreeGrafter"/>
</dbReference>
<keyword evidence="2" id="KW-1133">Transmembrane helix</keyword>
<keyword evidence="4" id="KW-1185">Reference proteome</keyword>
<feature type="transmembrane region" description="Helical" evidence="2">
    <location>
        <begin position="461"/>
        <end position="483"/>
    </location>
</feature>
<keyword evidence="2" id="KW-0812">Transmembrane</keyword>
<dbReference type="Gene3D" id="1.20.1640.10">
    <property type="entry name" value="Multidrug efflux transporter AcrB transmembrane domain"/>
    <property type="match status" value="2"/>
</dbReference>
<keyword evidence="2" id="KW-0472">Membrane</keyword>
<feature type="transmembrane region" description="Helical" evidence="2">
    <location>
        <begin position="362"/>
        <end position="382"/>
    </location>
</feature>
<dbReference type="EMBL" id="VWRN01000053">
    <property type="protein sequence ID" value="KAA6119139.1"/>
    <property type="molecule type" value="Genomic_DNA"/>
</dbReference>
<dbReference type="Proteomes" id="UP000324324">
    <property type="component" value="Unassembled WGS sequence"/>
</dbReference>
<dbReference type="Gene3D" id="3.30.2090.10">
    <property type="entry name" value="Multidrug efflux transporter AcrB TolC docking domain, DN and DC subdomains"/>
    <property type="match status" value="2"/>
</dbReference>
<dbReference type="InterPro" id="IPR001036">
    <property type="entry name" value="Acrflvin-R"/>
</dbReference>
<evidence type="ECO:0000313" key="4">
    <source>
        <dbReference type="Proteomes" id="UP000324324"/>
    </source>
</evidence>
<feature type="transmembrane region" description="Helical" evidence="2">
    <location>
        <begin position="433"/>
        <end position="455"/>
    </location>
</feature>
<feature type="transmembrane region" description="Helical" evidence="2">
    <location>
        <begin position="1007"/>
        <end position="1030"/>
    </location>
</feature>
<dbReference type="PANTHER" id="PTHR32063:SF0">
    <property type="entry name" value="SWARMING MOTILITY PROTEIN SWRC"/>
    <property type="match status" value="1"/>
</dbReference>
<accession>A0A5M8A8Z1</accession>
<dbReference type="SUPFAM" id="SSF82866">
    <property type="entry name" value="Multidrug efflux transporter AcrB transmembrane domain"/>
    <property type="match status" value="2"/>
</dbReference>
<feature type="compositionally biased region" description="Low complexity" evidence="1">
    <location>
        <begin position="1049"/>
        <end position="1062"/>
    </location>
</feature>
<feature type="transmembrane region" description="Helical" evidence="2">
    <location>
        <begin position="976"/>
        <end position="995"/>
    </location>
</feature>
<dbReference type="GO" id="GO:0042910">
    <property type="term" value="F:xenobiotic transmembrane transporter activity"/>
    <property type="evidence" value="ECO:0007669"/>
    <property type="project" value="TreeGrafter"/>
</dbReference>
<dbReference type="PANTHER" id="PTHR32063">
    <property type="match status" value="1"/>
</dbReference>
<name>A0A5M8A8Z1_9BURK</name>
<feature type="transmembrane region" description="Helical" evidence="2">
    <location>
        <begin position="867"/>
        <end position="885"/>
    </location>
</feature>
<evidence type="ECO:0000256" key="2">
    <source>
        <dbReference type="SAM" id="Phobius"/>
    </source>
</evidence>
<dbReference type="InterPro" id="IPR027463">
    <property type="entry name" value="AcrB_DN_DC_subdom"/>
</dbReference>
<dbReference type="Pfam" id="PF00873">
    <property type="entry name" value="ACR_tran"/>
    <property type="match status" value="1"/>
</dbReference>
<feature type="region of interest" description="Disordered" evidence="1">
    <location>
        <begin position="1049"/>
        <end position="1095"/>
    </location>
</feature>
<protein>
    <submittedName>
        <fullName evidence="3">Efflux RND transporter permease subunit</fullName>
    </submittedName>
</protein>
<feature type="transmembrane region" description="Helical" evidence="2">
    <location>
        <begin position="540"/>
        <end position="560"/>
    </location>
</feature>